<reference evidence="1 2" key="1">
    <citation type="journal article" date="2015" name="Nature">
        <title>rRNA introns, odd ribosomes, and small enigmatic genomes across a large radiation of phyla.</title>
        <authorList>
            <person name="Brown C.T."/>
            <person name="Hug L.A."/>
            <person name="Thomas B.C."/>
            <person name="Sharon I."/>
            <person name="Castelle C.J."/>
            <person name="Singh A."/>
            <person name="Wilkins M.J."/>
            <person name="Williams K.H."/>
            <person name="Banfield J.F."/>
        </authorList>
    </citation>
    <scope>NUCLEOTIDE SEQUENCE [LARGE SCALE GENOMIC DNA]</scope>
</reference>
<proteinExistence type="predicted"/>
<dbReference type="Proteomes" id="UP000033831">
    <property type="component" value="Unassembled WGS sequence"/>
</dbReference>
<dbReference type="AlphaFoldDB" id="A0A0G1FSH0"/>
<evidence type="ECO:0000313" key="2">
    <source>
        <dbReference type="Proteomes" id="UP000033831"/>
    </source>
</evidence>
<organism evidence="1 2">
    <name type="scientific">Candidatus Nomurabacteria bacterium GW2011_GWF2_43_8</name>
    <dbReference type="NCBI Taxonomy" id="1618779"/>
    <lineage>
        <taxon>Bacteria</taxon>
        <taxon>Candidatus Nomuraibacteriota</taxon>
    </lineage>
</organism>
<dbReference type="PANTHER" id="PTHR28055">
    <property type="entry name" value="ALTERED INHERITANCE OF MITOCHONDRIA PROTEIN 41, MITOCHONDRIAL"/>
    <property type="match status" value="1"/>
</dbReference>
<gene>
    <name evidence="1" type="ORF">UW07_C0004G0017</name>
</gene>
<accession>A0A0G1FSH0</accession>
<sequence>MLHEQVKNGVKEAMLAKDAGLLKARRNILAAFTNELVAQKRKPIESLSDEEALKVIERMVKKAKKAIEMFKQGGRADLVAEEEAEIKIFESYLSR</sequence>
<dbReference type="InterPro" id="IPR003789">
    <property type="entry name" value="Asn/Gln_tRNA_amidoTrase-B-like"/>
</dbReference>
<evidence type="ECO:0000313" key="1">
    <source>
        <dbReference type="EMBL" id="KKT25018.1"/>
    </source>
</evidence>
<dbReference type="Gene3D" id="1.10.1510.10">
    <property type="entry name" value="Uncharacterised protein YqeY/AIM41 PF09424, N-terminal domain"/>
    <property type="match status" value="1"/>
</dbReference>
<dbReference type="SUPFAM" id="SSF89095">
    <property type="entry name" value="GatB/YqeY motif"/>
    <property type="match status" value="1"/>
</dbReference>
<dbReference type="EMBL" id="LCGX01000004">
    <property type="protein sequence ID" value="KKT25018.1"/>
    <property type="molecule type" value="Genomic_DNA"/>
</dbReference>
<protein>
    <submittedName>
        <fullName evidence="1">GatB/YqeY domain-containing protein</fullName>
    </submittedName>
</protein>
<name>A0A0G1FSH0_9BACT</name>
<dbReference type="Pfam" id="PF09424">
    <property type="entry name" value="YqeY"/>
    <property type="match status" value="1"/>
</dbReference>
<dbReference type="GO" id="GO:0016884">
    <property type="term" value="F:carbon-nitrogen ligase activity, with glutamine as amido-N-donor"/>
    <property type="evidence" value="ECO:0007669"/>
    <property type="project" value="InterPro"/>
</dbReference>
<dbReference type="InterPro" id="IPR042184">
    <property type="entry name" value="YqeY/Aim41_N"/>
</dbReference>
<dbReference type="PANTHER" id="PTHR28055:SF1">
    <property type="entry name" value="ALTERED INHERITANCE OF MITOCHONDRIA PROTEIN 41, MITOCHONDRIAL"/>
    <property type="match status" value="1"/>
</dbReference>
<comment type="caution">
    <text evidence="1">The sequence shown here is derived from an EMBL/GenBank/DDBJ whole genome shotgun (WGS) entry which is preliminary data.</text>
</comment>
<dbReference type="InterPro" id="IPR019004">
    <property type="entry name" value="YqeY/Aim41"/>
</dbReference>